<proteinExistence type="predicted"/>
<keyword evidence="8" id="KW-1185">Reference proteome</keyword>
<evidence type="ECO:0000259" key="6">
    <source>
        <dbReference type="PROSITE" id="PS51085"/>
    </source>
</evidence>
<accession>W4L7X6</accession>
<reference evidence="7 8" key="1">
    <citation type="journal article" date="2014" name="Nature">
        <title>An environmental bacterial taxon with a large and distinct metabolic repertoire.</title>
        <authorList>
            <person name="Wilson M.C."/>
            <person name="Mori T."/>
            <person name="Ruckert C."/>
            <person name="Uria A.R."/>
            <person name="Helf M.J."/>
            <person name="Takada K."/>
            <person name="Gernert C."/>
            <person name="Steffens U.A."/>
            <person name="Heycke N."/>
            <person name="Schmitt S."/>
            <person name="Rinke C."/>
            <person name="Helfrich E.J."/>
            <person name="Brachmann A.O."/>
            <person name="Gurgui C."/>
            <person name="Wakimoto T."/>
            <person name="Kracht M."/>
            <person name="Crusemann M."/>
            <person name="Hentschel U."/>
            <person name="Abe I."/>
            <person name="Matsunaga S."/>
            <person name="Kalinowski J."/>
            <person name="Takeyama H."/>
            <person name="Piel J."/>
        </authorList>
    </citation>
    <scope>NUCLEOTIDE SEQUENCE [LARGE SCALE GENOMIC DNA]</scope>
    <source>
        <strain evidence="8">TSY1</strain>
    </source>
</reference>
<dbReference type="PATRIC" id="fig|1429438.4.peg.7093"/>
<dbReference type="SUPFAM" id="SSF54292">
    <property type="entry name" value="2Fe-2S ferredoxin-like"/>
    <property type="match status" value="1"/>
</dbReference>
<dbReference type="EMBL" id="AZHW01001176">
    <property type="protein sequence ID" value="ETW93770.1"/>
    <property type="molecule type" value="Genomic_DNA"/>
</dbReference>
<dbReference type="FunFam" id="1.10.150.120:FF:000003">
    <property type="entry name" value="Carbon monoxide dehydrogenase, small subunit"/>
    <property type="match status" value="1"/>
</dbReference>
<evidence type="ECO:0000256" key="4">
    <source>
        <dbReference type="ARBA" id="ARBA00023004"/>
    </source>
</evidence>
<keyword evidence="3" id="KW-0560">Oxidoreductase</keyword>
<dbReference type="PROSITE" id="PS51085">
    <property type="entry name" value="2FE2S_FER_2"/>
    <property type="match status" value="1"/>
</dbReference>
<keyword evidence="2" id="KW-0479">Metal-binding</keyword>
<dbReference type="Gene3D" id="1.10.150.120">
    <property type="entry name" value="[2Fe-2S]-binding domain"/>
    <property type="match status" value="1"/>
</dbReference>
<keyword evidence="1" id="KW-0001">2Fe-2S</keyword>
<dbReference type="InterPro" id="IPR012675">
    <property type="entry name" value="Beta-grasp_dom_sf"/>
</dbReference>
<dbReference type="GO" id="GO:0051537">
    <property type="term" value="F:2 iron, 2 sulfur cluster binding"/>
    <property type="evidence" value="ECO:0007669"/>
    <property type="project" value="UniProtKB-KW"/>
</dbReference>
<dbReference type="GO" id="GO:0046872">
    <property type="term" value="F:metal ion binding"/>
    <property type="evidence" value="ECO:0007669"/>
    <property type="project" value="UniProtKB-KW"/>
</dbReference>
<gene>
    <name evidence="7" type="ORF">ETSY1_37780</name>
</gene>
<dbReference type="CDD" id="cd00207">
    <property type="entry name" value="fer2"/>
    <property type="match status" value="1"/>
</dbReference>
<dbReference type="HOGENOM" id="CLU_052511_3_1_7"/>
<dbReference type="InterPro" id="IPR036884">
    <property type="entry name" value="2Fe-2S-bd_dom_sf"/>
</dbReference>
<dbReference type="InterPro" id="IPR002888">
    <property type="entry name" value="2Fe-2S-bd"/>
</dbReference>
<keyword evidence="4" id="KW-0408">Iron</keyword>
<dbReference type="Pfam" id="PF01799">
    <property type="entry name" value="Fer2_2"/>
    <property type="match status" value="1"/>
</dbReference>
<sequence length="167" mass="17906">MAIQPAEQMQTMTLKINGVVQTATVPVRKTLLDVIREDFMLTGSHAGCEHGVCGCCNVLLDGELVRSCILLAVQADGHEVTTVEGLGTVQNMHPVQKAFAECHGLQCGYCTPGMIMASVDLLNENLQPTELEIREAIAGNLCRCTGYMQIVEAVKAASQAMQARSAE</sequence>
<dbReference type="SUPFAM" id="SSF47741">
    <property type="entry name" value="CO dehydrogenase ISP C-domain like"/>
    <property type="match status" value="1"/>
</dbReference>
<evidence type="ECO:0000256" key="1">
    <source>
        <dbReference type="ARBA" id="ARBA00022714"/>
    </source>
</evidence>
<dbReference type="InterPro" id="IPR036010">
    <property type="entry name" value="2Fe-2S_ferredoxin-like_sf"/>
</dbReference>
<dbReference type="InterPro" id="IPR051452">
    <property type="entry name" value="Diverse_Oxidoreductases"/>
</dbReference>
<dbReference type="FunFam" id="3.10.20.30:FF:000020">
    <property type="entry name" value="Xanthine dehydrogenase iron-sulfur subunit"/>
    <property type="match status" value="1"/>
</dbReference>
<evidence type="ECO:0000256" key="3">
    <source>
        <dbReference type="ARBA" id="ARBA00023002"/>
    </source>
</evidence>
<protein>
    <submittedName>
        <fullName evidence="7">(2Fe-2S)-binding protein</fullName>
    </submittedName>
</protein>
<keyword evidence="5" id="KW-0411">Iron-sulfur</keyword>
<evidence type="ECO:0000313" key="7">
    <source>
        <dbReference type="EMBL" id="ETW93770.1"/>
    </source>
</evidence>
<dbReference type="Pfam" id="PF00111">
    <property type="entry name" value="Fer2"/>
    <property type="match status" value="1"/>
</dbReference>
<name>W4L7X6_ENTF1</name>
<dbReference type="PANTHER" id="PTHR44379:SF5">
    <property type="entry name" value="OXIDOREDUCTASE WITH IRON-SULFUR SUBUNIT"/>
    <property type="match status" value="1"/>
</dbReference>
<dbReference type="Gene3D" id="3.10.20.30">
    <property type="match status" value="1"/>
</dbReference>
<comment type="caution">
    <text evidence="7">The sequence shown here is derived from an EMBL/GenBank/DDBJ whole genome shotgun (WGS) entry which is preliminary data.</text>
</comment>
<dbReference type="InterPro" id="IPR001041">
    <property type="entry name" value="2Fe-2S_ferredoxin-type"/>
</dbReference>
<dbReference type="GO" id="GO:0016491">
    <property type="term" value="F:oxidoreductase activity"/>
    <property type="evidence" value="ECO:0007669"/>
    <property type="project" value="UniProtKB-KW"/>
</dbReference>
<dbReference type="AlphaFoldDB" id="W4L7X6"/>
<evidence type="ECO:0000256" key="5">
    <source>
        <dbReference type="ARBA" id="ARBA00023014"/>
    </source>
</evidence>
<evidence type="ECO:0000256" key="2">
    <source>
        <dbReference type="ARBA" id="ARBA00022723"/>
    </source>
</evidence>
<evidence type="ECO:0000313" key="8">
    <source>
        <dbReference type="Proteomes" id="UP000019141"/>
    </source>
</evidence>
<dbReference type="PANTHER" id="PTHR44379">
    <property type="entry name" value="OXIDOREDUCTASE WITH IRON-SULFUR SUBUNIT"/>
    <property type="match status" value="1"/>
</dbReference>
<dbReference type="Proteomes" id="UP000019141">
    <property type="component" value="Unassembled WGS sequence"/>
</dbReference>
<feature type="domain" description="2Fe-2S ferredoxin-type" evidence="6">
    <location>
        <begin position="10"/>
        <end position="86"/>
    </location>
</feature>
<organism evidence="7 8">
    <name type="scientific">Entotheonella factor</name>
    <dbReference type="NCBI Taxonomy" id="1429438"/>
    <lineage>
        <taxon>Bacteria</taxon>
        <taxon>Pseudomonadati</taxon>
        <taxon>Nitrospinota/Tectimicrobiota group</taxon>
        <taxon>Candidatus Tectimicrobiota</taxon>
        <taxon>Candidatus Entotheonellia</taxon>
        <taxon>Candidatus Entotheonellales</taxon>
        <taxon>Candidatus Entotheonellaceae</taxon>
        <taxon>Candidatus Entotheonella</taxon>
    </lineage>
</organism>